<evidence type="ECO:0000313" key="1">
    <source>
        <dbReference type="EMBL" id="PWK23085.1"/>
    </source>
</evidence>
<comment type="caution">
    <text evidence="1">The sequence shown here is derived from an EMBL/GenBank/DDBJ whole genome shotgun (WGS) entry which is preliminary data.</text>
</comment>
<name>A0A316DYT3_9FLAO</name>
<proteinExistence type="predicted"/>
<accession>A0A316DYT3</accession>
<evidence type="ECO:0000313" key="2">
    <source>
        <dbReference type="Proteomes" id="UP000245667"/>
    </source>
</evidence>
<sequence length="160" mass="17912">MYKCFPKNSPMISKLKITGRQHTFSETIPQLENVEKFVGRIAENRLYSPLTVLLKLGQYDQQKSKSAACNKGFINYWKHLLGPSTEFGLFFNEDIGTIFIVGPYSALFLQEVDGKKLGALSQGIYGILRGLGLSDQKTSEAIRKLGEGQYLLLGKVSRDD</sequence>
<dbReference type="AlphaFoldDB" id="A0A316DYT3"/>
<dbReference type="Proteomes" id="UP000245667">
    <property type="component" value="Unassembled WGS sequence"/>
</dbReference>
<reference evidence="1 2" key="1">
    <citation type="submission" date="2018-05" db="EMBL/GenBank/DDBJ databases">
        <title>Genomic Encyclopedia of Archaeal and Bacterial Type Strains, Phase II (KMG-II): from individual species to whole genera.</title>
        <authorList>
            <person name="Goeker M."/>
        </authorList>
    </citation>
    <scope>NUCLEOTIDE SEQUENCE [LARGE SCALE GENOMIC DNA]</scope>
    <source>
        <strain evidence="1 2">DSM 23514</strain>
    </source>
</reference>
<gene>
    <name evidence="1" type="ORF">LX92_02414</name>
</gene>
<dbReference type="EMBL" id="QGGQ01000005">
    <property type="protein sequence ID" value="PWK23085.1"/>
    <property type="molecule type" value="Genomic_DNA"/>
</dbReference>
<organism evidence="1 2">
    <name type="scientific">Maribacter polysiphoniae</name>
    <dbReference type="NCBI Taxonomy" id="429344"/>
    <lineage>
        <taxon>Bacteria</taxon>
        <taxon>Pseudomonadati</taxon>
        <taxon>Bacteroidota</taxon>
        <taxon>Flavobacteriia</taxon>
        <taxon>Flavobacteriales</taxon>
        <taxon>Flavobacteriaceae</taxon>
        <taxon>Maribacter</taxon>
    </lineage>
</organism>
<protein>
    <submittedName>
        <fullName evidence="1">Uncharacterized protein</fullName>
    </submittedName>
</protein>